<dbReference type="CDD" id="cd11286">
    <property type="entry name" value="ADF_cofilin_like"/>
    <property type="match status" value="1"/>
</dbReference>
<evidence type="ECO:0000313" key="7">
    <source>
        <dbReference type="EMBL" id="KAL2914394.1"/>
    </source>
</evidence>
<evidence type="ECO:0000256" key="1">
    <source>
        <dbReference type="ARBA" id="ARBA00004109"/>
    </source>
</evidence>
<proteinExistence type="inferred from homology"/>
<protein>
    <recommendedName>
        <fullName evidence="3">Cofilin</fullName>
    </recommendedName>
    <alternativeName>
        <fullName evidence="5">Actin-depolymerizing factor 1</fullName>
    </alternativeName>
</protein>
<evidence type="ECO:0000256" key="3">
    <source>
        <dbReference type="ARBA" id="ARBA00015630"/>
    </source>
</evidence>
<comment type="similarity">
    <text evidence="2">Belongs to the actin-binding proteins ADF family.</text>
</comment>
<keyword evidence="4" id="KW-0009">Actin-binding</keyword>
<feature type="domain" description="ADF-H" evidence="6">
    <location>
        <begin position="29"/>
        <end position="163"/>
    </location>
</feature>
<dbReference type="InterPro" id="IPR029006">
    <property type="entry name" value="ADF-H/Gelsolin-like_dom_sf"/>
</dbReference>
<accession>A0ABR4N4I1</accession>
<dbReference type="PANTHER" id="PTHR11913">
    <property type="entry name" value="COFILIN-RELATED"/>
    <property type="match status" value="1"/>
</dbReference>
<dbReference type="SMART" id="SM00102">
    <property type="entry name" value="ADF"/>
    <property type="match status" value="1"/>
</dbReference>
<evidence type="ECO:0000256" key="2">
    <source>
        <dbReference type="ARBA" id="ARBA00006844"/>
    </source>
</evidence>
<dbReference type="Gene3D" id="3.40.20.10">
    <property type="entry name" value="Severin"/>
    <property type="match status" value="1"/>
</dbReference>
<evidence type="ECO:0000256" key="5">
    <source>
        <dbReference type="ARBA" id="ARBA00032427"/>
    </source>
</evidence>
<evidence type="ECO:0000259" key="6">
    <source>
        <dbReference type="PROSITE" id="PS51263"/>
    </source>
</evidence>
<dbReference type="InterPro" id="IPR017904">
    <property type="entry name" value="ADF/Cofilin"/>
</dbReference>
<dbReference type="InterPro" id="IPR002108">
    <property type="entry name" value="ADF-H"/>
</dbReference>
<dbReference type="EMBL" id="JADGIZ020000034">
    <property type="protein sequence ID" value="KAL2914394.1"/>
    <property type="molecule type" value="Genomic_DNA"/>
</dbReference>
<organism evidence="7 8">
    <name type="scientific">Polyrhizophydium stewartii</name>
    <dbReference type="NCBI Taxonomy" id="2732419"/>
    <lineage>
        <taxon>Eukaryota</taxon>
        <taxon>Fungi</taxon>
        <taxon>Fungi incertae sedis</taxon>
        <taxon>Chytridiomycota</taxon>
        <taxon>Chytridiomycota incertae sedis</taxon>
        <taxon>Chytridiomycetes</taxon>
        <taxon>Rhizophydiales</taxon>
        <taxon>Rhizophydiales incertae sedis</taxon>
        <taxon>Polyrhizophydium</taxon>
    </lineage>
</organism>
<reference evidence="7 8" key="1">
    <citation type="submission" date="2023-09" db="EMBL/GenBank/DDBJ databases">
        <title>Pangenome analysis of Batrachochytrium dendrobatidis and related Chytrids.</title>
        <authorList>
            <person name="Yacoub M.N."/>
            <person name="Stajich J.E."/>
            <person name="James T.Y."/>
        </authorList>
    </citation>
    <scope>NUCLEOTIDE SEQUENCE [LARGE SCALE GENOMIC DNA]</scope>
    <source>
        <strain evidence="7 8">JEL0888</strain>
    </source>
</reference>
<dbReference type="Pfam" id="PF00241">
    <property type="entry name" value="Cofilin_ADF"/>
    <property type="match status" value="1"/>
</dbReference>
<gene>
    <name evidence="7" type="primary">COF1</name>
    <name evidence="7" type="ORF">HK105_206166</name>
</gene>
<dbReference type="PROSITE" id="PS51263">
    <property type="entry name" value="ADF_H"/>
    <property type="match status" value="1"/>
</dbReference>
<name>A0ABR4N4I1_9FUNG</name>
<dbReference type="SUPFAM" id="SSF55753">
    <property type="entry name" value="Actin depolymerizing proteins"/>
    <property type="match status" value="1"/>
</dbReference>
<evidence type="ECO:0000313" key="8">
    <source>
        <dbReference type="Proteomes" id="UP001527925"/>
    </source>
</evidence>
<keyword evidence="8" id="KW-1185">Reference proteome</keyword>
<sequence>MAWIMGVLGGQKRFSPPATSFSAQQHPMSSGVTVNDTAVEAYQELKLKKKFRFITFKMSDDSKQIILDKKVEKAEYDEFVASLPPTECRYGVYDFVYESLSSEGQRNKLLFYVWSPDSAKIKQKMLYAASKDALRKKLDGIYTEIQCTDLSEVSHETVLDKVTRMTS</sequence>
<comment type="subcellular location">
    <subcellularLocation>
        <location evidence="1">Nucleus matrix</location>
    </subcellularLocation>
</comment>
<comment type="caution">
    <text evidence="7">The sequence shown here is derived from an EMBL/GenBank/DDBJ whole genome shotgun (WGS) entry which is preliminary data.</text>
</comment>
<dbReference type="Proteomes" id="UP001527925">
    <property type="component" value="Unassembled WGS sequence"/>
</dbReference>
<evidence type="ECO:0000256" key="4">
    <source>
        <dbReference type="ARBA" id="ARBA00023203"/>
    </source>
</evidence>